<organism evidence="3 4">
    <name type="scientific">Puccinia sorghi</name>
    <dbReference type="NCBI Taxonomy" id="27349"/>
    <lineage>
        <taxon>Eukaryota</taxon>
        <taxon>Fungi</taxon>
        <taxon>Dikarya</taxon>
        <taxon>Basidiomycota</taxon>
        <taxon>Pucciniomycotina</taxon>
        <taxon>Pucciniomycetes</taxon>
        <taxon>Pucciniales</taxon>
        <taxon>Pucciniaceae</taxon>
        <taxon>Puccinia</taxon>
    </lineage>
</organism>
<dbReference type="SUPFAM" id="SSF52540">
    <property type="entry name" value="P-loop containing nucleoside triphosphate hydrolases"/>
    <property type="match status" value="1"/>
</dbReference>
<dbReference type="InterPro" id="IPR027417">
    <property type="entry name" value="P-loop_NTPase"/>
</dbReference>
<feature type="compositionally biased region" description="Low complexity" evidence="1">
    <location>
        <begin position="356"/>
        <end position="374"/>
    </location>
</feature>
<dbReference type="GO" id="GO:0033065">
    <property type="term" value="C:Rad51C-XRCC3 complex"/>
    <property type="evidence" value="ECO:0007669"/>
    <property type="project" value="TreeGrafter"/>
</dbReference>
<evidence type="ECO:0000256" key="1">
    <source>
        <dbReference type="SAM" id="MobiDB-lite"/>
    </source>
</evidence>
<reference evidence="3 4" key="1">
    <citation type="submission" date="2015-08" db="EMBL/GenBank/DDBJ databases">
        <title>Next Generation Sequencing and Analysis of the Genome of Puccinia sorghi L Schw, the Causal Agent of Maize Common Rust.</title>
        <authorList>
            <person name="Rochi L."/>
            <person name="Burguener G."/>
            <person name="Darino M."/>
            <person name="Turjanski A."/>
            <person name="Kreff E."/>
            <person name="Dieguez M.J."/>
            <person name="Sacco F."/>
        </authorList>
    </citation>
    <scope>NUCLEOTIDE SEQUENCE [LARGE SCALE GENOMIC DNA]</scope>
    <source>
        <strain evidence="3 4">RO10H11247</strain>
    </source>
</reference>
<gene>
    <name evidence="3" type="ORF">VP01_1486g3</name>
</gene>
<evidence type="ECO:0000259" key="2">
    <source>
        <dbReference type="PROSITE" id="PS50162"/>
    </source>
</evidence>
<dbReference type="Pfam" id="PF08423">
    <property type="entry name" value="Rad51"/>
    <property type="match status" value="1"/>
</dbReference>
<dbReference type="STRING" id="27349.A0A0L6VJF3"/>
<protein>
    <recommendedName>
        <fullName evidence="2">RecA family profile 1 domain-containing protein</fullName>
    </recommendedName>
</protein>
<dbReference type="GO" id="GO:0090656">
    <property type="term" value="P:t-circle formation"/>
    <property type="evidence" value="ECO:0007669"/>
    <property type="project" value="TreeGrafter"/>
</dbReference>
<feature type="domain" description="RecA family profile 1" evidence="2">
    <location>
        <begin position="88"/>
        <end position="309"/>
    </location>
</feature>
<accession>A0A0L6VJF3</accession>
<dbReference type="GO" id="GO:0000400">
    <property type="term" value="F:four-way junction DNA binding"/>
    <property type="evidence" value="ECO:0007669"/>
    <property type="project" value="TreeGrafter"/>
</dbReference>
<dbReference type="InterPro" id="IPR013632">
    <property type="entry name" value="Rad51_C"/>
</dbReference>
<dbReference type="InterPro" id="IPR020588">
    <property type="entry name" value="RecA_ATP-bd"/>
</dbReference>
<comment type="caution">
    <text evidence="3">The sequence shown here is derived from an EMBL/GenBank/DDBJ whole genome shotgun (WGS) entry which is preliminary data.</text>
</comment>
<dbReference type="GO" id="GO:0000722">
    <property type="term" value="P:telomere maintenance via recombination"/>
    <property type="evidence" value="ECO:0007669"/>
    <property type="project" value="TreeGrafter"/>
</dbReference>
<dbReference type="PROSITE" id="PS50162">
    <property type="entry name" value="RECA_2"/>
    <property type="match status" value="1"/>
</dbReference>
<dbReference type="GO" id="GO:0071140">
    <property type="term" value="P:resolution of mitotic recombination intermediates"/>
    <property type="evidence" value="ECO:0007669"/>
    <property type="project" value="TreeGrafter"/>
</dbReference>
<evidence type="ECO:0000313" key="3">
    <source>
        <dbReference type="EMBL" id="KNZ60896.1"/>
    </source>
</evidence>
<proteinExistence type="predicted"/>
<keyword evidence="4" id="KW-1185">Reference proteome</keyword>
<sequence>MPLQEEPIHSLHVSSPLLSTLADLPLKYSQKLHRAGFTTPSEVILITHDSLKSQTGLSSEDVQDIYQILSQTCSPKVSTISERLSEDSHGFITLGSADLDRVFGTVQGGIPTGLLTEIAGESACGKTCLSLQLSLNVQLPRVLGGLQGGCIYLCTESAFPTSRLYEMSTGLCDSLKAQLSSTGSLWDAETREMVEQLSVESLMTNVHLTRVHDPQALIHTIHYYLPGFLGRQNGPSSAGKAPIRLMVLDSIGAIFRADLESSKMGKEWANPQHAKFRMTERASEMNQVADGLKVLAHHYGLAVVVVNQVSDVISDPALHLSLPRPMDCQYGGLQACREAAQSRGSDSPNPEDTRRSTPSSSLSHPTSTPSSTRSNLGATTARLASSPIPLVYQHQAVHFTGQKATHNRKEAALGIHWTNAINTRIMLNKLTASLDSSSLQKLTPSCQALSSSSPSYPVKLSSLFLREAVLVFSPLGFSSPRLSPRPVQFVILSQGIVSVNLSL</sequence>
<evidence type="ECO:0000313" key="4">
    <source>
        <dbReference type="Proteomes" id="UP000037035"/>
    </source>
</evidence>
<name>A0A0L6VJF3_9BASI</name>
<dbReference type="SUPFAM" id="SSF47794">
    <property type="entry name" value="Rad51 N-terminal domain-like"/>
    <property type="match status" value="1"/>
</dbReference>
<dbReference type="Gene3D" id="3.40.50.300">
    <property type="entry name" value="P-loop containing nucleotide triphosphate hydrolases"/>
    <property type="match status" value="1"/>
</dbReference>
<dbReference type="PANTHER" id="PTHR46487:SF1">
    <property type="entry name" value="DNA REPAIR PROTEIN XRCC3"/>
    <property type="match status" value="1"/>
</dbReference>
<dbReference type="GO" id="GO:0140664">
    <property type="term" value="F:ATP-dependent DNA damage sensor activity"/>
    <property type="evidence" value="ECO:0007669"/>
    <property type="project" value="InterPro"/>
</dbReference>
<dbReference type="GO" id="GO:0005524">
    <property type="term" value="F:ATP binding"/>
    <property type="evidence" value="ECO:0007669"/>
    <property type="project" value="InterPro"/>
</dbReference>
<dbReference type="GO" id="GO:0045003">
    <property type="term" value="P:double-strand break repair via synthesis-dependent strand annealing"/>
    <property type="evidence" value="ECO:0007669"/>
    <property type="project" value="TreeGrafter"/>
</dbReference>
<dbReference type="VEuPathDB" id="FungiDB:VP01_1486g3"/>
<dbReference type="GO" id="GO:0005657">
    <property type="term" value="C:replication fork"/>
    <property type="evidence" value="ECO:0007669"/>
    <property type="project" value="TreeGrafter"/>
</dbReference>
<feature type="region of interest" description="Disordered" evidence="1">
    <location>
        <begin position="337"/>
        <end position="376"/>
    </location>
</feature>
<dbReference type="Proteomes" id="UP000037035">
    <property type="component" value="Unassembled WGS sequence"/>
</dbReference>
<dbReference type="EMBL" id="LAVV01005408">
    <property type="protein sequence ID" value="KNZ60896.1"/>
    <property type="molecule type" value="Genomic_DNA"/>
</dbReference>
<dbReference type="PANTHER" id="PTHR46487">
    <property type="entry name" value="DNA REPAIR PROTEIN XRCC3"/>
    <property type="match status" value="1"/>
</dbReference>
<dbReference type="GO" id="GO:0061982">
    <property type="term" value="P:meiosis I cell cycle process"/>
    <property type="evidence" value="ECO:0007669"/>
    <property type="project" value="UniProtKB-ARBA"/>
</dbReference>
<dbReference type="AlphaFoldDB" id="A0A0L6VJF3"/>
<dbReference type="OrthoDB" id="1861185at2759"/>
<dbReference type="InterPro" id="IPR010995">
    <property type="entry name" value="DNA_repair_Rad51/TF_NusA_a-hlx"/>
</dbReference>